<sequence length="1948" mass="209123">MLLRFTMTRHASNTSQIPEPPADLVEKLRQAIEHLGNPVGDVLAALDAVVLLQLLQRVRNRDRVAMLQNLRVPSARLSPRAAEQCLATLRKRNAEMQRRAAGTISQPTLKALADALHDHECHGGDQHLDDAVAAFSESRPELMLAAFSAPLSSPGHTALLRHALQRFPMPAWPKEDVQNAIDACSALESAWLLLMPPAHSVRSTGAVSPPAEDAGLTPELPSNGQDPQPVDWSSRAENLDSLLVSARSAQARITAHLASEQAPAHDDIVMLTALRRAALALHDDLSAQVSAVVPPDPADVRALCAAARMVAAEHSEQTRNRAAMLRVSALQGPSDSTPLESVREQALRLLDAPPDDTKHLRLLVALADANASDDDSAVDDLLALLKEAPQDVNSVAALILRGKVTAPAALAGDISEATAGSATPQASLASAAPAPEPDAERSPEGPTEPVTAPEPVAVAPALSAVDPTVPPVQDSTDSDEAEFLAPTVSQSVPPPTPSAGTALITRLISVGELALASHAAHAMGSLSLQQALETIQLAHCVRSETGPCASAVRERIDLESSHPSATGQDERMLLLAAALRAALLTADPNAGELVNALADACSSMTHLQQLCRAVGTASARGQLTAAGGLNVLESVAEADTEVSRASEDARLHLTAPRHLHFPRAEMIVRVWWDADGLIGSLVAVAADDRRDRVDQVAAQARGLTPGGLSKALKDIDDRLRGKGAVLQGAARRRILQYAAESLDIVSTWVLATRTAARSPALNSVLASLRNDVRAQAEDACTELRAHADTVSQPLSAAITETVLGSVRTTIRLLDGATLPGAEPAPDYVLNADLLRCSGLPLTRTLEPARAVTLDDVVQAQTRTWAQAAREQAAVGNFAAARVAVEAAESESEEDDNSLRDAVEQTRGHALTTARAAIDEVRGQVATATRQGRLPEPGRSDITTRVEAAEADLAGDDFSAVHRQLSAVAELMPRLADLARADLMQRAKDEINNAPGGVPDDVMTKITQLVDAGDLATAEDYLLTALAGEHPPTSAPENDLERFFPSVPDSLSEGTTPTLIDAIDNGGMHAGLDFSQLRTRERNTTTETLRSWAQLLKNWRTLKNGNHLLRGALRIAGIEYGSERPAGQYAPNRKWIELTDVQLLGGCRLPAFGSEAGGRLRVLLTPDVSDVTTLTAWADQDTSTLPILVVVLGTLPADSRREVALQTAKQPMKPLLCLDAAALAYLSSKASNRFTTTERILAPFAATNPYRPDANESVPSEMFYGRQQELNDITSMTGAQLLYGGRQLGKSALLRAAARRFETTPSHVALYIPLPTTLGLGQKTDELWDMIGRELDRKNVVPTRQARRGTAQQRVTAAITTWLDEDSARSLLVLFDECDIFFDAEAQENFPQTTRLRELMSTTNRRFKPVFAGLHQVQRFSGLPNQPLYDAHFGKPVVIGPLAPAPAFRLVRQPLEALGIRISDELVHRILAYCNYHPKLLQLAGQALVRASLNTRVGTPPVPGTPPWRIDNAVLERVIGSQDLTDRTRNTINLTLELDPRYKLIALVVALEAHAGGIDRRTTTRALSRACDDWWPQGFTGQGPDEFRALLEEMVGLGILASDPQGWRLRSSNVLRLLGNQHAIEEALENHDTSKPLTKLTATQARRPIAADNRISPLTEQQLARLTTPGNELRIVIGSAATGLGTVTAVLEDQQKRAPSKLDPIVCSTSPSHYKELLSTGKPGPLHRIVVVKLSRFNDIDKARASLRQAETIQPPAGVTRTVVALADACKAEHVALAAEFDPDNALIPLRRVTLDGISSWATDVEALAPFAETEARNQLMDATGGWPILLDAALVQARQGRRVLTICKTIHEGVSSGGLGTNLLDGLGLTESPDMRTLLTDLAALDEPLPWDDLVELLQDSHSAPQTALEKLRMLEVLAEDEEQLYMLDPVVRRAWPAQSHGESPSPV</sequence>
<feature type="compositionally biased region" description="Low complexity" evidence="1">
    <location>
        <begin position="421"/>
        <end position="433"/>
    </location>
</feature>
<feature type="region of interest" description="Disordered" evidence="1">
    <location>
        <begin position="419"/>
        <end position="453"/>
    </location>
</feature>
<evidence type="ECO:0000256" key="1">
    <source>
        <dbReference type="SAM" id="MobiDB-lite"/>
    </source>
</evidence>
<dbReference type="Proteomes" id="UP001501721">
    <property type="component" value="Unassembled WGS sequence"/>
</dbReference>
<dbReference type="InterPro" id="IPR027417">
    <property type="entry name" value="P-loop_NTPase"/>
</dbReference>
<reference evidence="2 3" key="1">
    <citation type="journal article" date="2019" name="Int. J. Syst. Evol. Microbiol.">
        <title>The Global Catalogue of Microorganisms (GCM) 10K type strain sequencing project: providing services to taxonomists for standard genome sequencing and annotation.</title>
        <authorList>
            <consortium name="The Broad Institute Genomics Platform"/>
            <consortium name="The Broad Institute Genome Sequencing Center for Infectious Disease"/>
            <person name="Wu L."/>
            <person name="Ma J."/>
        </authorList>
    </citation>
    <scope>NUCLEOTIDE SEQUENCE [LARGE SCALE GENOMIC DNA]</scope>
    <source>
        <strain evidence="2 3">JCM 6923</strain>
    </source>
</reference>
<protein>
    <submittedName>
        <fullName evidence="2">Uncharacterized protein</fullName>
    </submittedName>
</protein>
<name>A0ABN3L7F7_9ACTN</name>
<evidence type="ECO:0000313" key="3">
    <source>
        <dbReference type="Proteomes" id="UP001501721"/>
    </source>
</evidence>
<gene>
    <name evidence="2" type="ORF">GCM10010422_24290</name>
</gene>
<comment type="caution">
    <text evidence="2">The sequence shown here is derived from an EMBL/GenBank/DDBJ whole genome shotgun (WGS) entry which is preliminary data.</text>
</comment>
<feature type="region of interest" description="Disordered" evidence="1">
    <location>
        <begin position="202"/>
        <end position="230"/>
    </location>
</feature>
<feature type="compositionally biased region" description="Low complexity" evidence="1">
    <location>
        <begin position="444"/>
        <end position="453"/>
    </location>
</feature>
<proteinExistence type="predicted"/>
<organism evidence="2 3">
    <name type="scientific">Streptomyces graminearus</name>
    <dbReference type="NCBI Taxonomy" id="284030"/>
    <lineage>
        <taxon>Bacteria</taxon>
        <taxon>Bacillati</taxon>
        <taxon>Actinomycetota</taxon>
        <taxon>Actinomycetes</taxon>
        <taxon>Kitasatosporales</taxon>
        <taxon>Streptomycetaceae</taxon>
        <taxon>Streptomyces</taxon>
    </lineage>
</organism>
<evidence type="ECO:0000313" key="2">
    <source>
        <dbReference type="EMBL" id="GAA2479195.1"/>
    </source>
</evidence>
<feature type="region of interest" description="Disordered" evidence="1">
    <location>
        <begin position="466"/>
        <end position="496"/>
    </location>
</feature>
<dbReference type="Gene3D" id="3.40.50.300">
    <property type="entry name" value="P-loop containing nucleotide triphosphate hydrolases"/>
    <property type="match status" value="1"/>
</dbReference>
<dbReference type="SUPFAM" id="SSF52540">
    <property type="entry name" value="P-loop containing nucleoside triphosphate hydrolases"/>
    <property type="match status" value="1"/>
</dbReference>
<keyword evidence="3" id="KW-1185">Reference proteome</keyword>
<accession>A0ABN3L7F7</accession>
<dbReference type="EMBL" id="BAAATL010000010">
    <property type="protein sequence ID" value="GAA2479195.1"/>
    <property type="molecule type" value="Genomic_DNA"/>
</dbReference>